<proteinExistence type="predicted"/>
<protein>
    <submittedName>
        <fullName evidence="1">Phage head-tail connector protein</fullName>
    </submittedName>
</protein>
<dbReference type="InterPro" id="IPR053746">
    <property type="entry name" value="Viral_HT_Connector_Assembly"/>
</dbReference>
<dbReference type="Pfam" id="PF05135">
    <property type="entry name" value="Phage_connect_1"/>
    <property type="match status" value="1"/>
</dbReference>
<gene>
    <name evidence="1" type="ORF">ACFSUE_15385</name>
</gene>
<dbReference type="Proteomes" id="UP001597399">
    <property type="component" value="Unassembled WGS sequence"/>
</dbReference>
<dbReference type="InterPro" id="IPR021146">
    <property type="entry name" value="Phage_gp6-like_head-tail"/>
</dbReference>
<dbReference type="EMBL" id="JBHUMQ010000034">
    <property type="protein sequence ID" value="MFD2694998.1"/>
    <property type="molecule type" value="Genomic_DNA"/>
</dbReference>
<sequence length="119" mass="13244">MSDPNSYMALTELKDRLGIGEEDTSQDKKLQTDLDDAVAEACDWCHRDFYDSDGNLAMPASVKKGIALMIQINQSANPADAAIISESIGGMSQSFSDDPTTRYGRVYALWKPYRKVRFI</sequence>
<dbReference type="Gene3D" id="1.10.246.150">
    <property type="match status" value="1"/>
</dbReference>
<evidence type="ECO:0000313" key="1">
    <source>
        <dbReference type="EMBL" id="MFD2694998.1"/>
    </source>
</evidence>
<keyword evidence="2" id="KW-1185">Reference proteome</keyword>
<comment type="caution">
    <text evidence="1">The sequence shown here is derived from an EMBL/GenBank/DDBJ whole genome shotgun (WGS) entry which is preliminary data.</text>
</comment>
<name>A0ABW5S5U4_9BACL</name>
<reference evidence="2" key="1">
    <citation type="journal article" date="2019" name="Int. J. Syst. Evol. Microbiol.">
        <title>The Global Catalogue of Microorganisms (GCM) 10K type strain sequencing project: providing services to taxonomists for standard genome sequencing and annotation.</title>
        <authorList>
            <consortium name="The Broad Institute Genomics Platform"/>
            <consortium name="The Broad Institute Genome Sequencing Center for Infectious Disease"/>
            <person name="Wu L."/>
            <person name="Ma J."/>
        </authorList>
    </citation>
    <scope>NUCLEOTIDE SEQUENCE [LARGE SCALE GENOMIC DNA]</scope>
    <source>
        <strain evidence="2">TISTR 2466</strain>
    </source>
</reference>
<accession>A0ABW5S5U4</accession>
<evidence type="ECO:0000313" key="2">
    <source>
        <dbReference type="Proteomes" id="UP001597399"/>
    </source>
</evidence>
<organism evidence="1 2">
    <name type="scientific">Sporolactobacillus shoreicorticis</name>
    <dbReference type="NCBI Taxonomy" id="1923877"/>
    <lineage>
        <taxon>Bacteria</taxon>
        <taxon>Bacillati</taxon>
        <taxon>Bacillota</taxon>
        <taxon>Bacilli</taxon>
        <taxon>Bacillales</taxon>
        <taxon>Sporolactobacillaceae</taxon>
        <taxon>Sporolactobacillus</taxon>
    </lineage>
</organism>
<dbReference type="RefSeq" id="WP_253064695.1">
    <property type="nucleotide sequence ID" value="NZ_JAMXWM010000031.1"/>
</dbReference>